<feature type="region of interest" description="Disordered" evidence="1">
    <location>
        <begin position="294"/>
        <end position="317"/>
    </location>
</feature>
<evidence type="ECO:0000313" key="4">
    <source>
        <dbReference type="Proteomes" id="UP000245577"/>
    </source>
</evidence>
<organism evidence="3 4">
    <name type="scientific">Methanobrevibacter woesei</name>
    <dbReference type="NCBI Taxonomy" id="190976"/>
    <lineage>
        <taxon>Archaea</taxon>
        <taxon>Methanobacteriati</taxon>
        <taxon>Methanobacteriota</taxon>
        <taxon>Methanomada group</taxon>
        <taxon>Methanobacteria</taxon>
        <taxon>Methanobacteriales</taxon>
        <taxon>Methanobacteriaceae</taxon>
        <taxon>Methanobrevibacter</taxon>
    </lineage>
</organism>
<evidence type="ECO:0000256" key="2">
    <source>
        <dbReference type="SAM" id="Phobius"/>
    </source>
</evidence>
<accession>A0A2U1S6T4</accession>
<keyword evidence="4" id="KW-1185">Reference proteome</keyword>
<dbReference type="CDD" id="cd08368">
    <property type="entry name" value="LIM"/>
    <property type="match status" value="1"/>
</dbReference>
<gene>
    <name evidence="3" type="ORF">MBBWO_06830</name>
</gene>
<protein>
    <recommendedName>
        <fullName evidence="5">B box-type domain-containing protein</fullName>
    </recommendedName>
</protein>
<feature type="transmembrane region" description="Helical" evidence="2">
    <location>
        <begin position="431"/>
        <end position="453"/>
    </location>
</feature>
<evidence type="ECO:0008006" key="5">
    <source>
        <dbReference type="Google" id="ProtNLM"/>
    </source>
</evidence>
<feature type="region of interest" description="Disordered" evidence="1">
    <location>
        <begin position="48"/>
        <end position="74"/>
    </location>
</feature>
<dbReference type="Proteomes" id="UP000245577">
    <property type="component" value="Unassembled WGS sequence"/>
</dbReference>
<sequence>MDCHYHPEREAIDQCNICGKELCEECAVKLAGKAYCKDCLENIIGITPDTTTESSETPNNQINETLPEEASSSADTYNVNNNIYETKESNIYEFDGFNQENPIENSYETTDSIYSTDSMDNIIPEPDYSTNEVSFPEAQEETYSTLQDNQRINDYRNQNMYELEQDEIDYQDVNKPMPEFEAYTGESEFIYPDHSYQPEETSARKALEEKYEQYLDDLYFDEPEVPLSEQLAKDEEKYGSIVDKPYVPSEPGAYDDSYGEYEQEIITGEPYNNYGTLDQQIHDENQMMKEEPYEPYQKEKPQAPRLDPVKPQEYNSNPQEYTQGYTQQEQYPPQQEYTQMEYTQGYTQQEQYPPQQEYVQDDLYVQPKPATRSIHEVETPVSRTPEETNILEEQIRQNISKERQTVRPSKKSIHERDYRINGKEPVSVVDIVLTIILIILILIVIFYLAYLFLLTDTYPTFLDAIYGLTDPQTFFSNLLGNI</sequence>
<keyword evidence="2" id="KW-1133">Transmembrane helix</keyword>
<evidence type="ECO:0000313" key="3">
    <source>
        <dbReference type="EMBL" id="PWB85837.1"/>
    </source>
</evidence>
<reference evidence="3 4" key="1">
    <citation type="submission" date="2017-03" db="EMBL/GenBank/DDBJ databases">
        <title>Genome sequence of Methanobrevibacter wosei.</title>
        <authorList>
            <person name="Poehlein A."/>
            <person name="Seedorf H."/>
            <person name="Daniel R."/>
        </authorList>
    </citation>
    <scope>NUCLEOTIDE SEQUENCE [LARGE SCALE GENOMIC DNA]</scope>
    <source>
        <strain evidence="3 4">DSM 11979</strain>
    </source>
</reference>
<evidence type="ECO:0000256" key="1">
    <source>
        <dbReference type="SAM" id="MobiDB-lite"/>
    </source>
</evidence>
<keyword evidence="2" id="KW-0472">Membrane</keyword>
<dbReference type="OrthoDB" id="80913at2157"/>
<dbReference type="RefSeq" id="WP_116669486.1">
    <property type="nucleotide sequence ID" value="NZ_MZGU01000004.1"/>
</dbReference>
<proteinExistence type="predicted"/>
<feature type="compositionally biased region" description="Low complexity" evidence="1">
    <location>
        <begin position="48"/>
        <end position="60"/>
    </location>
</feature>
<comment type="caution">
    <text evidence="3">The sequence shown here is derived from an EMBL/GenBank/DDBJ whole genome shotgun (WGS) entry which is preliminary data.</text>
</comment>
<name>A0A2U1S6T4_9EURY</name>
<dbReference type="EMBL" id="MZGU01000004">
    <property type="protein sequence ID" value="PWB85837.1"/>
    <property type="molecule type" value="Genomic_DNA"/>
</dbReference>
<keyword evidence="2" id="KW-0812">Transmembrane</keyword>
<dbReference type="AlphaFoldDB" id="A0A2U1S6T4"/>
<feature type="compositionally biased region" description="Basic and acidic residues" evidence="1">
    <location>
        <begin position="294"/>
        <end position="310"/>
    </location>
</feature>